<keyword evidence="3" id="KW-1185">Reference proteome</keyword>
<proteinExistence type="predicted"/>
<dbReference type="AlphaFoldDB" id="A0A2P5HG33"/>
<gene>
    <name evidence="2" type="ORF">DHEL01_v212411</name>
</gene>
<evidence type="ECO:0000313" key="2">
    <source>
        <dbReference type="EMBL" id="POS69194.1"/>
    </source>
</evidence>
<feature type="compositionally biased region" description="Polar residues" evidence="1">
    <location>
        <begin position="154"/>
        <end position="164"/>
    </location>
</feature>
<protein>
    <submittedName>
        <fullName evidence="2">Uncharacterized protein</fullName>
    </submittedName>
</protein>
<accession>A0A2P5HG33</accession>
<reference evidence="2" key="1">
    <citation type="submission" date="2017-09" db="EMBL/GenBank/DDBJ databases">
        <title>Polyketide synthases of a Diaporthe helianthi virulent isolate.</title>
        <authorList>
            <person name="Baroncelli R."/>
        </authorList>
    </citation>
    <scope>NUCLEOTIDE SEQUENCE [LARGE SCALE GENOMIC DNA]</scope>
    <source>
        <strain evidence="2">7/96</strain>
    </source>
</reference>
<dbReference type="OrthoDB" id="5069016at2759"/>
<feature type="region of interest" description="Disordered" evidence="1">
    <location>
        <begin position="141"/>
        <end position="164"/>
    </location>
</feature>
<name>A0A2P5HG33_DIAHE</name>
<evidence type="ECO:0000256" key="1">
    <source>
        <dbReference type="SAM" id="MobiDB-lite"/>
    </source>
</evidence>
<sequence>MAEILGVVAAAAQLATYATSLGDAIIRIKSSRVAIAEYRRSLDQLRTIARSVERNPLLQTTEVEKVTKGMINTFLESPACKVLFNVPKNRAIRAISAISVVFYQKQIEELFRSIEHEKSSLAIFIAEIQSFHIHEIRSDMQSMPRLPPSSPPSGTWTAPSTPRTATRSDYMNGAFAYRNPSYVERAWEPAHGPLQAPSSRQQPAFFGYGNQYFGRGQLHENYYHAGAPLGGVVDRNLQERHPARWTGNHVQNYGSNVWGHRQSGPREWNAMPLEQLMANQRYTYNVREQPSCRDIENRASNTVLGVEFRDGAVVESISGTWEGNTLRANGDVVFGTSDIRS</sequence>
<dbReference type="EMBL" id="MAVT02002558">
    <property type="protein sequence ID" value="POS69194.1"/>
    <property type="molecule type" value="Genomic_DNA"/>
</dbReference>
<comment type="caution">
    <text evidence="2">The sequence shown here is derived from an EMBL/GenBank/DDBJ whole genome shotgun (WGS) entry which is preliminary data.</text>
</comment>
<organism evidence="2 3">
    <name type="scientific">Diaporthe helianthi</name>
    <dbReference type="NCBI Taxonomy" id="158607"/>
    <lineage>
        <taxon>Eukaryota</taxon>
        <taxon>Fungi</taxon>
        <taxon>Dikarya</taxon>
        <taxon>Ascomycota</taxon>
        <taxon>Pezizomycotina</taxon>
        <taxon>Sordariomycetes</taxon>
        <taxon>Sordariomycetidae</taxon>
        <taxon>Diaporthales</taxon>
        <taxon>Diaporthaceae</taxon>
        <taxon>Diaporthe</taxon>
    </lineage>
</organism>
<evidence type="ECO:0000313" key="3">
    <source>
        <dbReference type="Proteomes" id="UP000094444"/>
    </source>
</evidence>
<dbReference type="InParanoid" id="A0A2P5HG33"/>
<dbReference type="Proteomes" id="UP000094444">
    <property type="component" value="Unassembled WGS sequence"/>
</dbReference>